<dbReference type="PANTHER" id="PTHR10353">
    <property type="entry name" value="GLYCOSYL HYDROLASE"/>
    <property type="match status" value="1"/>
</dbReference>
<name>A0A8J3GRJ4_9MICO</name>
<dbReference type="GO" id="GO:0005829">
    <property type="term" value="C:cytosol"/>
    <property type="evidence" value="ECO:0007669"/>
    <property type="project" value="TreeGrafter"/>
</dbReference>
<dbReference type="Gene3D" id="3.20.20.80">
    <property type="entry name" value="Glycosidases"/>
    <property type="match status" value="1"/>
</dbReference>
<dbReference type="Pfam" id="PF00232">
    <property type="entry name" value="Glyco_hydro_1"/>
    <property type="match status" value="1"/>
</dbReference>
<evidence type="ECO:0000256" key="2">
    <source>
        <dbReference type="ARBA" id="ARBA00022801"/>
    </source>
</evidence>
<evidence type="ECO:0000256" key="3">
    <source>
        <dbReference type="ARBA" id="ARBA00023295"/>
    </source>
</evidence>
<dbReference type="GO" id="GO:0008422">
    <property type="term" value="F:beta-glucosidase activity"/>
    <property type="evidence" value="ECO:0007669"/>
    <property type="project" value="TreeGrafter"/>
</dbReference>
<keyword evidence="2" id="KW-0378">Hydrolase</keyword>
<proteinExistence type="inferred from homology"/>
<sequence>MTPEALAALMRPDFVFGVASAAAQIEGAADEDGRTPSTWDVFAARPGNIRDGSTPAVTTDAYHRFDEDLGLMREAQVDASRFSLSWSRLMPDGRGPVNPKAVAYYDRVIDGLLEAGIRPVVTLFHWDTPAPLEERGGWLRRDTAKRFADFASAAGQAFGDRVADWITLNEPTTVILDGYALGVHAPGRTQLFGAIRAVGNLLLAHGLAVDALRAVPVVGRIGITNVHTPVEPASASDDDRDAADVFDFVHNRLFADPVLLGRDAELPRGAKGLERLGLRLFSRLGRDRAVISRPLDFYGLNYYFPSRIAAGADPHGRTPDGETEAMKDVPFRLERFPEYPVTGFDWPIVPESLGVTIDGLVERYGDRLPRILITEGGASFPDEIGPDGTVDDAARVDYLARHVAIAAARPEVDGYFVWTFVDNWEWAAGFTQRFGMVHLDTETLARTPKSSYHWFRTVQHARSRQDPGPETTVQPS</sequence>
<dbReference type="SUPFAM" id="SSF51445">
    <property type="entry name" value="(Trans)glycosidases"/>
    <property type="match status" value="1"/>
</dbReference>
<comment type="similarity">
    <text evidence="1 4">Belongs to the glycosyl hydrolase 1 family.</text>
</comment>
<evidence type="ECO:0000313" key="6">
    <source>
        <dbReference type="Proteomes" id="UP000617531"/>
    </source>
</evidence>
<dbReference type="PRINTS" id="PR00131">
    <property type="entry name" value="GLHYDRLASE1"/>
</dbReference>
<evidence type="ECO:0000256" key="1">
    <source>
        <dbReference type="ARBA" id="ARBA00010838"/>
    </source>
</evidence>
<dbReference type="PANTHER" id="PTHR10353:SF36">
    <property type="entry name" value="LP05116P"/>
    <property type="match status" value="1"/>
</dbReference>
<dbReference type="AlphaFoldDB" id="A0A8J3GRJ4"/>
<dbReference type="RefSeq" id="WP_229842025.1">
    <property type="nucleotide sequence ID" value="NZ_BNAI01000003.1"/>
</dbReference>
<reference evidence="5" key="1">
    <citation type="journal article" date="2014" name="Int. J. Syst. Evol. Microbiol.">
        <title>Complete genome sequence of Corynebacterium casei LMG S-19264T (=DSM 44701T), isolated from a smear-ripened cheese.</title>
        <authorList>
            <consortium name="US DOE Joint Genome Institute (JGI-PGF)"/>
            <person name="Walter F."/>
            <person name="Albersmeier A."/>
            <person name="Kalinowski J."/>
            <person name="Ruckert C."/>
        </authorList>
    </citation>
    <scope>NUCLEOTIDE SEQUENCE</scope>
    <source>
        <strain evidence="5">CGMCC 1.16548</strain>
    </source>
</reference>
<reference evidence="5" key="2">
    <citation type="submission" date="2020-09" db="EMBL/GenBank/DDBJ databases">
        <authorList>
            <person name="Sun Q."/>
            <person name="Zhou Y."/>
        </authorList>
    </citation>
    <scope>NUCLEOTIDE SEQUENCE</scope>
    <source>
        <strain evidence="5">CGMCC 1.16548</strain>
    </source>
</reference>
<dbReference type="InterPro" id="IPR017853">
    <property type="entry name" value="GH"/>
</dbReference>
<keyword evidence="6" id="KW-1185">Reference proteome</keyword>
<dbReference type="InterPro" id="IPR001360">
    <property type="entry name" value="Glyco_hydro_1"/>
</dbReference>
<gene>
    <name evidence="5" type="ORF">GCM10011600_19470</name>
</gene>
<comment type="caution">
    <text evidence="5">The sequence shown here is derived from an EMBL/GenBank/DDBJ whole genome shotgun (WGS) entry which is preliminary data.</text>
</comment>
<evidence type="ECO:0000256" key="4">
    <source>
        <dbReference type="RuleBase" id="RU003690"/>
    </source>
</evidence>
<protein>
    <submittedName>
        <fullName evidence="5">Beta-glucosidase</fullName>
    </submittedName>
</protein>
<evidence type="ECO:0000313" key="5">
    <source>
        <dbReference type="EMBL" id="GHF18634.1"/>
    </source>
</evidence>
<keyword evidence="3" id="KW-0326">Glycosidase</keyword>
<organism evidence="5 6">
    <name type="scientific">Pseudolysinimonas yzui</name>
    <dbReference type="NCBI Taxonomy" id="2708254"/>
    <lineage>
        <taxon>Bacteria</taxon>
        <taxon>Bacillati</taxon>
        <taxon>Actinomycetota</taxon>
        <taxon>Actinomycetes</taxon>
        <taxon>Micrococcales</taxon>
        <taxon>Microbacteriaceae</taxon>
        <taxon>Pseudolysinimonas</taxon>
    </lineage>
</organism>
<dbReference type="Proteomes" id="UP000617531">
    <property type="component" value="Unassembled WGS sequence"/>
</dbReference>
<accession>A0A8J3GRJ4</accession>
<dbReference type="EMBL" id="BNAI01000003">
    <property type="protein sequence ID" value="GHF18634.1"/>
    <property type="molecule type" value="Genomic_DNA"/>
</dbReference>
<dbReference type="GO" id="GO:0016052">
    <property type="term" value="P:carbohydrate catabolic process"/>
    <property type="evidence" value="ECO:0007669"/>
    <property type="project" value="TreeGrafter"/>
</dbReference>